<protein>
    <recommendedName>
        <fullName evidence="7">Porin</fullName>
    </recommendedName>
</protein>
<feature type="chain" id="PRO_5011898919" description="Porin" evidence="2">
    <location>
        <begin position="27"/>
        <end position="84"/>
    </location>
</feature>
<gene>
    <name evidence="3" type="ORF">BV510_10940</name>
    <name evidence="4" type="ORF">CRI78_25195</name>
</gene>
<feature type="signal peptide" evidence="2">
    <location>
        <begin position="1"/>
        <end position="26"/>
    </location>
</feature>
<dbReference type="EMBL" id="PDCR01000044">
    <property type="protein sequence ID" value="PEG51738.1"/>
    <property type="molecule type" value="Genomic_DNA"/>
</dbReference>
<keyword evidence="6" id="KW-1185">Reference proteome</keyword>
<reference evidence="3 5" key="1">
    <citation type="submission" date="2016-09" db="EMBL/GenBank/DDBJ databases">
        <title>genome sequences of unsequenced Mycobacteria.</title>
        <authorList>
            <person name="Greninger A.L."/>
            <person name="Jerome K.R."/>
            <person name="Mcnair B."/>
            <person name="Wallis C."/>
            <person name="Fang F."/>
        </authorList>
    </citation>
    <scope>NUCLEOTIDE SEQUENCE [LARGE SCALE GENOMIC DNA]</scope>
    <source>
        <strain evidence="3 5">BM1</strain>
    </source>
</reference>
<dbReference type="EMBL" id="MIJD01000094">
    <property type="protein sequence ID" value="OPE54325.1"/>
    <property type="molecule type" value="Genomic_DNA"/>
</dbReference>
<keyword evidence="2" id="KW-0732">Signal</keyword>
<name>A0A1Q4H485_9MYCO</name>
<reference evidence="4 6" key="2">
    <citation type="submission" date="2017-10" db="EMBL/GenBank/DDBJ databases">
        <title>The new phylogeny of genus Mycobacterium.</title>
        <authorList>
            <person name="Tortoli E."/>
            <person name="Trovato A."/>
            <person name="Cirillo D.M."/>
        </authorList>
    </citation>
    <scope>NUCLEOTIDE SEQUENCE [LARGE SCALE GENOMIC DNA]</scope>
    <source>
        <strain evidence="4 6">IP141170001</strain>
    </source>
</reference>
<organism evidence="3 5">
    <name type="scientific">Mycolicibacterium diernhoferi</name>
    <dbReference type="NCBI Taxonomy" id="1801"/>
    <lineage>
        <taxon>Bacteria</taxon>
        <taxon>Bacillati</taxon>
        <taxon>Actinomycetota</taxon>
        <taxon>Actinomycetes</taxon>
        <taxon>Mycobacteriales</taxon>
        <taxon>Mycobacteriaceae</taxon>
        <taxon>Mycolicibacterium</taxon>
    </lineage>
</organism>
<evidence type="ECO:0000256" key="1">
    <source>
        <dbReference type="SAM" id="MobiDB-lite"/>
    </source>
</evidence>
<dbReference type="Proteomes" id="UP000191039">
    <property type="component" value="Unassembled WGS sequence"/>
</dbReference>
<accession>A0A1Q4H485</accession>
<evidence type="ECO:0000313" key="3">
    <source>
        <dbReference type="EMBL" id="OPE54325.1"/>
    </source>
</evidence>
<comment type="caution">
    <text evidence="3">The sequence shown here is derived from an EMBL/GenBank/DDBJ whole genome shotgun (WGS) entry which is preliminary data.</text>
</comment>
<sequence length="84" mass="8658">MKRCLSGAIVGALAAGAILGAAPAQADIPNNPSPWDYTGDVIKLPFLGSIKFIGADEWGQNYRGVKGPRGADRSGPRQHGNPSG</sequence>
<dbReference type="OrthoDB" id="4753344at2"/>
<proteinExistence type="predicted"/>
<evidence type="ECO:0000313" key="4">
    <source>
        <dbReference type="EMBL" id="PEG51738.1"/>
    </source>
</evidence>
<dbReference type="AlphaFoldDB" id="A0A1Q4H485"/>
<dbReference type="Proteomes" id="UP000220340">
    <property type="component" value="Unassembled WGS sequence"/>
</dbReference>
<feature type="region of interest" description="Disordered" evidence="1">
    <location>
        <begin position="60"/>
        <end position="84"/>
    </location>
</feature>
<evidence type="ECO:0000256" key="2">
    <source>
        <dbReference type="SAM" id="SignalP"/>
    </source>
</evidence>
<evidence type="ECO:0000313" key="5">
    <source>
        <dbReference type="Proteomes" id="UP000191039"/>
    </source>
</evidence>
<dbReference type="RefSeq" id="WP_073859640.1">
    <property type="nucleotide sequence ID" value="NZ_BAAATC010000005.1"/>
</dbReference>
<evidence type="ECO:0008006" key="7">
    <source>
        <dbReference type="Google" id="ProtNLM"/>
    </source>
</evidence>
<evidence type="ECO:0000313" key="6">
    <source>
        <dbReference type="Proteomes" id="UP000220340"/>
    </source>
</evidence>